<evidence type="ECO:0000313" key="2">
    <source>
        <dbReference type="Proteomes" id="UP000191931"/>
    </source>
</evidence>
<dbReference type="EMBL" id="FWEV01000089">
    <property type="protein sequence ID" value="SLM29384.1"/>
    <property type="molecule type" value="Genomic_DNA"/>
</dbReference>
<dbReference type="Proteomes" id="UP000191931">
    <property type="component" value="Unassembled WGS sequence"/>
</dbReference>
<gene>
    <name evidence="1" type="ORF">MTBBW1_1790009</name>
</gene>
<evidence type="ECO:0000313" key="1">
    <source>
        <dbReference type="EMBL" id="SLM29384.1"/>
    </source>
</evidence>
<organism evidence="1 2">
    <name type="scientific">Desulfamplus magnetovallimortis</name>
    <dbReference type="NCBI Taxonomy" id="1246637"/>
    <lineage>
        <taxon>Bacteria</taxon>
        <taxon>Pseudomonadati</taxon>
        <taxon>Thermodesulfobacteriota</taxon>
        <taxon>Desulfobacteria</taxon>
        <taxon>Desulfobacterales</taxon>
        <taxon>Desulfobacteraceae</taxon>
        <taxon>Desulfamplus</taxon>
    </lineage>
</organism>
<sequence>MSVRYLLMLNQATLLSLMILFLGSHSFADTEIFSKEKIESHKENVKKSNVENLFHRYSRLISSSTVDGSANCDDYKRFPGSILGQWDSAPKSLFFHNWKYRQETYEMLFATKADLAESIYSIALHTKDLDSTVSLSRFKRGAQGFHYSISQVVSWANSFARIPQKSHFAGSERFLSLLIEEKIVIRFSERFRAFGKVSHIIGAAPGIRRSLEKNLNHERWHVTWDHDVLFKNFYISKWCALSESEKESITKSFTGYNQDFESQIIEEWAVKQNEKNPIP</sequence>
<protein>
    <submittedName>
        <fullName evidence="1">Uncharacterized protein</fullName>
    </submittedName>
</protein>
<accession>A0A1W1HA60</accession>
<name>A0A1W1HA60_9BACT</name>
<proteinExistence type="predicted"/>
<keyword evidence="2" id="KW-1185">Reference proteome</keyword>
<dbReference type="AlphaFoldDB" id="A0A1W1HA60"/>
<reference evidence="1 2" key="1">
    <citation type="submission" date="2017-03" db="EMBL/GenBank/DDBJ databases">
        <authorList>
            <person name="Afonso C.L."/>
            <person name="Miller P.J."/>
            <person name="Scott M.A."/>
            <person name="Spackman E."/>
            <person name="Goraichik I."/>
            <person name="Dimitrov K.M."/>
            <person name="Suarez D.L."/>
            <person name="Swayne D.E."/>
        </authorList>
    </citation>
    <scope>NUCLEOTIDE SEQUENCE [LARGE SCALE GENOMIC DNA]</scope>
    <source>
        <strain evidence="1">PRJEB14757</strain>
    </source>
</reference>